<keyword evidence="1" id="KW-1133">Transmembrane helix</keyword>
<dbReference type="Pfam" id="PF00892">
    <property type="entry name" value="EamA"/>
    <property type="match status" value="1"/>
</dbReference>
<comment type="caution">
    <text evidence="3">The sequence shown here is derived from an EMBL/GenBank/DDBJ whole genome shotgun (WGS) entry which is preliminary data.</text>
</comment>
<dbReference type="Gene3D" id="1.10.3730.20">
    <property type="match status" value="1"/>
</dbReference>
<gene>
    <name evidence="3" type="ORF">GCM10011385_02570</name>
</gene>
<accession>A0A916RG98</accession>
<feature type="transmembrane region" description="Helical" evidence="1">
    <location>
        <begin position="6"/>
        <end position="25"/>
    </location>
</feature>
<feature type="transmembrane region" description="Helical" evidence="1">
    <location>
        <begin position="67"/>
        <end position="85"/>
    </location>
</feature>
<proteinExistence type="predicted"/>
<dbReference type="PANTHER" id="PTHR22911">
    <property type="entry name" value="ACYL-MALONYL CONDENSING ENZYME-RELATED"/>
    <property type="match status" value="1"/>
</dbReference>
<dbReference type="InterPro" id="IPR000620">
    <property type="entry name" value="EamA_dom"/>
</dbReference>
<organism evidence="3 4">
    <name type="scientific">Nitratireductor aestuarii</name>
    <dbReference type="NCBI Taxonomy" id="1735103"/>
    <lineage>
        <taxon>Bacteria</taxon>
        <taxon>Pseudomonadati</taxon>
        <taxon>Pseudomonadota</taxon>
        <taxon>Alphaproteobacteria</taxon>
        <taxon>Hyphomicrobiales</taxon>
        <taxon>Phyllobacteriaceae</taxon>
        <taxon>Nitratireductor</taxon>
    </lineage>
</organism>
<feature type="domain" description="EamA" evidence="2">
    <location>
        <begin position="4"/>
        <end position="139"/>
    </location>
</feature>
<feature type="transmembrane region" description="Helical" evidence="1">
    <location>
        <begin position="37"/>
        <end position="55"/>
    </location>
</feature>
<evidence type="ECO:0000256" key="1">
    <source>
        <dbReference type="SAM" id="Phobius"/>
    </source>
</evidence>
<dbReference type="GO" id="GO:0016020">
    <property type="term" value="C:membrane"/>
    <property type="evidence" value="ECO:0007669"/>
    <property type="project" value="InterPro"/>
</dbReference>
<evidence type="ECO:0000259" key="2">
    <source>
        <dbReference type="Pfam" id="PF00892"/>
    </source>
</evidence>
<dbReference type="EMBL" id="BMIF01000001">
    <property type="protein sequence ID" value="GGA52717.1"/>
    <property type="molecule type" value="Genomic_DNA"/>
</dbReference>
<feature type="transmembrane region" description="Helical" evidence="1">
    <location>
        <begin position="122"/>
        <end position="140"/>
    </location>
</feature>
<keyword evidence="4" id="KW-1185">Reference proteome</keyword>
<keyword evidence="1" id="KW-0812">Transmembrane</keyword>
<evidence type="ECO:0000313" key="3">
    <source>
        <dbReference type="EMBL" id="GGA52717.1"/>
    </source>
</evidence>
<evidence type="ECO:0000313" key="4">
    <source>
        <dbReference type="Proteomes" id="UP000636264"/>
    </source>
</evidence>
<reference evidence="3" key="2">
    <citation type="submission" date="2020-09" db="EMBL/GenBank/DDBJ databases">
        <authorList>
            <person name="Sun Q."/>
            <person name="Zhou Y."/>
        </authorList>
    </citation>
    <scope>NUCLEOTIDE SEQUENCE</scope>
    <source>
        <strain evidence="3">CGMCC 1.15320</strain>
    </source>
</reference>
<name>A0A916RG98_9HYPH</name>
<dbReference type="RefSeq" id="WP_188719114.1">
    <property type="nucleotide sequence ID" value="NZ_BMIF01000001.1"/>
</dbReference>
<feature type="transmembrane region" description="Helical" evidence="1">
    <location>
        <begin position="97"/>
        <end position="116"/>
    </location>
</feature>
<reference evidence="3" key="1">
    <citation type="journal article" date="2014" name="Int. J. Syst. Evol. Microbiol.">
        <title>Complete genome sequence of Corynebacterium casei LMG S-19264T (=DSM 44701T), isolated from a smear-ripened cheese.</title>
        <authorList>
            <consortium name="US DOE Joint Genome Institute (JGI-PGF)"/>
            <person name="Walter F."/>
            <person name="Albersmeier A."/>
            <person name="Kalinowski J."/>
            <person name="Ruckert C."/>
        </authorList>
    </citation>
    <scope>NUCLEOTIDE SEQUENCE</scope>
    <source>
        <strain evidence="3">CGMCC 1.15320</strain>
    </source>
</reference>
<dbReference type="InterPro" id="IPR037185">
    <property type="entry name" value="EmrE-like"/>
</dbReference>
<dbReference type="SUPFAM" id="SSF103481">
    <property type="entry name" value="Multidrug resistance efflux transporter EmrE"/>
    <property type="match status" value="1"/>
</dbReference>
<dbReference type="AlphaFoldDB" id="A0A916RG98"/>
<dbReference type="PANTHER" id="PTHR22911:SF137">
    <property type="entry name" value="SOLUTE CARRIER FAMILY 35 MEMBER G2-RELATED"/>
    <property type="match status" value="1"/>
</dbReference>
<protein>
    <submittedName>
        <fullName evidence="3">Transporter</fullName>
    </submittedName>
</protein>
<keyword evidence="1" id="KW-0472">Membrane</keyword>
<dbReference type="FunFam" id="1.10.3730.20:FF:000009">
    <property type="entry name" value="EamA family transporter"/>
    <property type="match status" value="1"/>
</dbReference>
<dbReference type="Proteomes" id="UP000636264">
    <property type="component" value="Unassembled WGS sequence"/>
</dbReference>
<sequence length="141" mass="14856">MVQSWQFWALLSAAFAALTAIFAKVGVSGINSDMATFIRTAIILPMTLIIVLAFGNWQNPANIPGKTWQFLTLSALATGASWLCYFRALKLGDAGQVAPIDKLSVVLVAIFAAIFLGERLSIQGWAGVSLIAAGAVLVATA</sequence>